<evidence type="ECO:0000256" key="4">
    <source>
        <dbReference type="ARBA" id="ARBA00022475"/>
    </source>
</evidence>
<dbReference type="PANTHER" id="PTHR33573">
    <property type="entry name" value="CASP-LIKE PROTEIN 4A4"/>
    <property type="match status" value="1"/>
</dbReference>
<feature type="transmembrane region" description="Helical" evidence="8">
    <location>
        <begin position="213"/>
        <end position="235"/>
    </location>
</feature>
<feature type="region of interest" description="Disordered" evidence="9">
    <location>
        <begin position="55"/>
        <end position="75"/>
    </location>
</feature>
<proteinExistence type="inferred from homology"/>
<dbReference type="AlphaFoldDB" id="A0A8T2Q528"/>
<evidence type="ECO:0000313" key="12">
    <source>
        <dbReference type="Proteomes" id="UP000825935"/>
    </source>
</evidence>
<evidence type="ECO:0000256" key="9">
    <source>
        <dbReference type="SAM" id="MobiDB-lite"/>
    </source>
</evidence>
<dbReference type="GO" id="GO:0005886">
    <property type="term" value="C:plasma membrane"/>
    <property type="evidence" value="ECO:0007669"/>
    <property type="project" value="UniProtKB-SubCell"/>
</dbReference>
<keyword evidence="4 8" id="KW-1003">Cell membrane</keyword>
<organism evidence="11 12">
    <name type="scientific">Ceratopteris richardii</name>
    <name type="common">Triangle waterfern</name>
    <dbReference type="NCBI Taxonomy" id="49495"/>
    <lineage>
        <taxon>Eukaryota</taxon>
        <taxon>Viridiplantae</taxon>
        <taxon>Streptophyta</taxon>
        <taxon>Embryophyta</taxon>
        <taxon>Tracheophyta</taxon>
        <taxon>Polypodiopsida</taxon>
        <taxon>Polypodiidae</taxon>
        <taxon>Polypodiales</taxon>
        <taxon>Pteridineae</taxon>
        <taxon>Pteridaceae</taxon>
        <taxon>Parkerioideae</taxon>
        <taxon>Ceratopteris</taxon>
    </lineage>
</organism>
<keyword evidence="7 8" id="KW-0472">Membrane</keyword>
<evidence type="ECO:0000259" key="10">
    <source>
        <dbReference type="Pfam" id="PF04535"/>
    </source>
</evidence>
<feature type="transmembrane region" description="Helical" evidence="8">
    <location>
        <begin position="163"/>
        <end position="193"/>
    </location>
</feature>
<keyword evidence="12" id="KW-1185">Reference proteome</keyword>
<evidence type="ECO:0000256" key="5">
    <source>
        <dbReference type="ARBA" id="ARBA00022692"/>
    </source>
</evidence>
<evidence type="ECO:0000256" key="8">
    <source>
        <dbReference type="RuleBase" id="RU361233"/>
    </source>
</evidence>
<accession>A0A8T2Q528</accession>
<sequence length="239" mass="26455">MEGGRWDEGNLQDRQRLRAIPNPLRRDHEISLVDALSAVEPSRFAQIRHHPSERAGAAYPGPATEQSDQHQTQQEGPVASNVNAALVIGGIFQFLVVVALVVAIVLIVTTSQTVNGEKIVYSDYMPFTYAFLTAIVAVVYLIYDMGSSVFRLAVEQWPAAKEILLWITFIGEQVIIYVLVTSASACAAALTLFDKFEKCDEYDKFCTQLKAAIAVLFVGAVMLVVPVLVSTYCFYTRRM</sequence>
<name>A0A8T2Q528_CERRI</name>
<comment type="caution">
    <text evidence="11">The sequence shown here is derived from an EMBL/GenBank/DDBJ whole genome shotgun (WGS) entry which is preliminary data.</text>
</comment>
<dbReference type="Pfam" id="PF04535">
    <property type="entry name" value="CASP_dom"/>
    <property type="match status" value="1"/>
</dbReference>
<feature type="domain" description="Casparian strip membrane protein" evidence="10">
    <location>
        <begin position="88"/>
        <end position="221"/>
    </location>
</feature>
<evidence type="ECO:0000256" key="3">
    <source>
        <dbReference type="ARBA" id="ARBA00011489"/>
    </source>
</evidence>
<evidence type="ECO:0000313" key="11">
    <source>
        <dbReference type="EMBL" id="KAH7279022.1"/>
    </source>
</evidence>
<gene>
    <name evidence="11" type="ORF">KP509_37G001200</name>
</gene>
<comment type="similarity">
    <text evidence="2 8">Belongs to the Casparian strip membrane proteins (CASP) family.</text>
</comment>
<evidence type="ECO:0000256" key="2">
    <source>
        <dbReference type="ARBA" id="ARBA00007651"/>
    </source>
</evidence>
<keyword evidence="6 8" id="KW-1133">Transmembrane helix</keyword>
<reference evidence="11" key="1">
    <citation type="submission" date="2021-08" db="EMBL/GenBank/DDBJ databases">
        <title>WGS assembly of Ceratopteris richardii.</title>
        <authorList>
            <person name="Marchant D.B."/>
            <person name="Chen G."/>
            <person name="Jenkins J."/>
            <person name="Shu S."/>
            <person name="Leebens-Mack J."/>
            <person name="Grimwood J."/>
            <person name="Schmutz J."/>
            <person name="Soltis P."/>
            <person name="Soltis D."/>
            <person name="Chen Z.-H."/>
        </authorList>
    </citation>
    <scope>NUCLEOTIDE SEQUENCE</scope>
    <source>
        <strain evidence="11">Whitten #5841</strain>
        <tissue evidence="11">Leaf</tissue>
    </source>
</reference>
<comment type="subunit">
    <text evidence="3 8">Homodimer and heterodimers.</text>
</comment>
<evidence type="ECO:0000256" key="1">
    <source>
        <dbReference type="ARBA" id="ARBA00004651"/>
    </source>
</evidence>
<feature type="transmembrane region" description="Helical" evidence="8">
    <location>
        <begin position="127"/>
        <end position="143"/>
    </location>
</feature>
<protein>
    <recommendedName>
        <fullName evidence="8">CASP-like protein</fullName>
    </recommendedName>
</protein>
<comment type="subcellular location">
    <subcellularLocation>
        <location evidence="1 8">Cell membrane</location>
        <topology evidence="1 8">Multi-pass membrane protein</topology>
    </subcellularLocation>
</comment>
<feature type="compositionally biased region" description="Polar residues" evidence="9">
    <location>
        <begin position="64"/>
        <end position="75"/>
    </location>
</feature>
<dbReference type="InterPro" id="IPR006702">
    <property type="entry name" value="CASP_dom"/>
</dbReference>
<keyword evidence="5 8" id="KW-0812">Transmembrane</keyword>
<evidence type="ECO:0000256" key="7">
    <source>
        <dbReference type="ARBA" id="ARBA00023136"/>
    </source>
</evidence>
<dbReference type="EMBL" id="CM035442">
    <property type="protein sequence ID" value="KAH7279022.1"/>
    <property type="molecule type" value="Genomic_DNA"/>
</dbReference>
<evidence type="ECO:0000256" key="6">
    <source>
        <dbReference type="ARBA" id="ARBA00022989"/>
    </source>
</evidence>
<feature type="transmembrane region" description="Helical" evidence="8">
    <location>
        <begin position="84"/>
        <end position="107"/>
    </location>
</feature>
<dbReference type="Proteomes" id="UP000825935">
    <property type="component" value="Chromosome 37"/>
</dbReference>